<dbReference type="CDD" id="cd09278">
    <property type="entry name" value="RNase_HI_prokaryote_like"/>
    <property type="match status" value="1"/>
</dbReference>
<dbReference type="InterPro" id="IPR022892">
    <property type="entry name" value="RNaseHI"/>
</dbReference>
<dbReference type="InterPro" id="IPR036397">
    <property type="entry name" value="RNaseH_sf"/>
</dbReference>
<dbReference type="GO" id="GO:0000287">
    <property type="term" value="F:magnesium ion binding"/>
    <property type="evidence" value="ECO:0007669"/>
    <property type="project" value="UniProtKB-UniRule"/>
</dbReference>
<gene>
    <name evidence="11" type="primary">rnhA</name>
    <name evidence="13" type="ORF">SAMN02745166_02365</name>
</gene>
<keyword evidence="14" id="KW-1185">Reference proteome</keyword>
<dbReference type="GO" id="GO:0043137">
    <property type="term" value="P:DNA replication, removal of RNA primer"/>
    <property type="evidence" value="ECO:0007669"/>
    <property type="project" value="TreeGrafter"/>
</dbReference>
<evidence type="ECO:0000313" key="13">
    <source>
        <dbReference type="EMBL" id="SKA96168.1"/>
    </source>
</evidence>
<comment type="function">
    <text evidence="2 11">Endonuclease that specifically degrades the RNA of RNA-DNA hybrids.</text>
</comment>
<dbReference type="GO" id="GO:0004523">
    <property type="term" value="F:RNA-DNA hybrid ribonuclease activity"/>
    <property type="evidence" value="ECO:0007669"/>
    <property type="project" value="UniProtKB-UniRule"/>
</dbReference>
<feature type="binding site" evidence="11">
    <location>
        <position position="9"/>
    </location>
    <ligand>
        <name>Mg(2+)</name>
        <dbReference type="ChEBI" id="CHEBI:18420"/>
        <label>2</label>
    </ligand>
</feature>
<evidence type="ECO:0000256" key="11">
    <source>
        <dbReference type="HAMAP-Rule" id="MF_00042"/>
    </source>
</evidence>
<evidence type="ECO:0000256" key="1">
    <source>
        <dbReference type="ARBA" id="ARBA00000077"/>
    </source>
</evidence>
<name>A0A1T4Y3U8_9BACT</name>
<keyword evidence="11" id="KW-0963">Cytoplasm</keyword>
<dbReference type="STRING" id="48467.SAMN02745166_02365"/>
<comment type="similarity">
    <text evidence="3 11">Belongs to the RNase H family.</text>
</comment>
<organism evidence="13 14">
    <name type="scientific">Prosthecobacter debontii</name>
    <dbReference type="NCBI Taxonomy" id="48467"/>
    <lineage>
        <taxon>Bacteria</taxon>
        <taxon>Pseudomonadati</taxon>
        <taxon>Verrucomicrobiota</taxon>
        <taxon>Verrucomicrobiia</taxon>
        <taxon>Verrucomicrobiales</taxon>
        <taxon>Verrucomicrobiaceae</taxon>
        <taxon>Prosthecobacter</taxon>
    </lineage>
</organism>
<proteinExistence type="inferred from homology"/>
<evidence type="ECO:0000256" key="2">
    <source>
        <dbReference type="ARBA" id="ARBA00004065"/>
    </source>
</evidence>
<comment type="subcellular location">
    <subcellularLocation>
        <location evidence="11">Cytoplasm</location>
    </subcellularLocation>
</comment>
<reference evidence="14" key="1">
    <citation type="submission" date="2017-02" db="EMBL/GenBank/DDBJ databases">
        <authorList>
            <person name="Varghese N."/>
            <person name="Submissions S."/>
        </authorList>
    </citation>
    <scope>NUCLEOTIDE SEQUENCE [LARGE SCALE GENOMIC DNA]</scope>
    <source>
        <strain evidence="14">ATCC 700200</strain>
    </source>
</reference>
<feature type="binding site" evidence="11">
    <location>
        <position position="9"/>
    </location>
    <ligand>
        <name>Mg(2+)</name>
        <dbReference type="ChEBI" id="CHEBI:18420"/>
        <label>1</label>
    </ligand>
</feature>
<dbReference type="RefSeq" id="WP_078813571.1">
    <property type="nucleotide sequence ID" value="NZ_FUYE01000007.1"/>
</dbReference>
<evidence type="ECO:0000259" key="12">
    <source>
        <dbReference type="PROSITE" id="PS50879"/>
    </source>
</evidence>
<evidence type="ECO:0000313" key="14">
    <source>
        <dbReference type="Proteomes" id="UP000190774"/>
    </source>
</evidence>
<sequence length="163" mass="17979">MTSVIIYTDGACSGNPGPGGYGVLLQSGKHIKELSQGYRKTTNNRMELLALIKGLELLNRPCEVTLYSDSRYVVDAIQKNWAKSWKARGWVKADKQPAVNADLWDRALKVLEKHKVTLRWVKGHASNEGNNRCDQIAVAASKSGALLVDEGYERAKTPPVSLL</sequence>
<dbReference type="PANTHER" id="PTHR10642">
    <property type="entry name" value="RIBONUCLEASE H1"/>
    <property type="match status" value="1"/>
</dbReference>
<protein>
    <recommendedName>
        <fullName evidence="5 11">Ribonuclease H</fullName>
        <shortName evidence="11">RNase H</shortName>
        <ecNumber evidence="5 11">3.1.26.4</ecNumber>
    </recommendedName>
</protein>
<feature type="binding site" evidence="11">
    <location>
        <position position="47"/>
    </location>
    <ligand>
        <name>Mg(2+)</name>
        <dbReference type="ChEBI" id="CHEBI:18420"/>
        <label>1</label>
    </ligand>
</feature>
<dbReference type="PROSITE" id="PS50879">
    <property type="entry name" value="RNASE_H_1"/>
    <property type="match status" value="1"/>
</dbReference>
<dbReference type="Pfam" id="PF00075">
    <property type="entry name" value="RNase_H"/>
    <property type="match status" value="1"/>
</dbReference>
<comment type="subunit">
    <text evidence="4 11">Monomer.</text>
</comment>
<dbReference type="Proteomes" id="UP000190774">
    <property type="component" value="Unassembled WGS sequence"/>
</dbReference>
<evidence type="ECO:0000256" key="8">
    <source>
        <dbReference type="ARBA" id="ARBA00022759"/>
    </source>
</evidence>
<dbReference type="GO" id="GO:0003676">
    <property type="term" value="F:nucleic acid binding"/>
    <property type="evidence" value="ECO:0007669"/>
    <property type="project" value="InterPro"/>
</dbReference>
<evidence type="ECO:0000256" key="5">
    <source>
        <dbReference type="ARBA" id="ARBA00012180"/>
    </source>
</evidence>
<dbReference type="OrthoDB" id="7845843at2"/>
<evidence type="ECO:0000256" key="7">
    <source>
        <dbReference type="ARBA" id="ARBA00022723"/>
    </source>
</evidence>
<evidence type="ECO:0000256" key="9">
    <source>
        <dbReference type="ARBA" id="ARBA00022801"/>
    </source>
</evidence>
<dbReference type="SUPFAM" id="SSF53098">
    <property type="entry name" value="Ribonuclease H-like"/>
    <property type="match status" value="1"/>
</dbReference>
<evidence type="ECO:0000256" key="3">
    <source>
        <dbReference type="ARBA" id="ARBA00005300"/>
    </source>
</evidence>
<comment type="cofactor">
    <cofactor evidence="11">
        <name>Mg(2+)</name>
        <dbReference type="ChEBI" id="CHEBI:18420"/>
    </cofactor>
    <text evidence="11">Binds 1 Mg(2+) ion per subunit. May bind a second metal ion at a regulatory site, or after substrate binding.</text>
</comment>
<dbReference type="Gene3D" id="3.30.420.10">
    <property type="entry name" value="Ribonuclease H-like superfamily/Ribonuclease H"/>
    <property type="match status" value="1"/>
</dbReference>
<dbReference type="InterPro" id="IPR002156">
    <property type="entry name" value="RNaseH_domain"/>
</dbReference>
<evidence type="ECO:0000256" key="10">
    <source>
        <dbReference type="ARBA" id="ARBA00022842"/>
    </source>
</evidence>
<feature type="binding site" evidence="11">
    <location>
        <position position="69"/>
    </location>
    <ligand>
        <name>Mg(2+)</name>
        <dbReference type="ChEBI" id="CHEBI:18420"/>
        <label>1</label>
    </ligand>
</feature>
<accession>A0A1T4Y3U8</accession>
<keyword evidence="6 11" id="KW-0540">Nuclease</keyword>
<evidence type="ECO:0000256" key="6">
    <source>
        <dbReference type="ARBA" id="ARBA00022722"/>
    </source>
</evidence>
<keyword evidence="8 11" id="KW-0255">Endonuclease</keyword>
<feature type="binding site" evidence="11">
    <location>
        <position position="134"/>
    </location>
    <ligand>
        <name>Mg(2+)</name>
        <dbReference type="ChEBI" id="CHEBI:18420"/>
        <label>2</label>
    </ligand>
</feature>
<dbReference type="FunFam" id="3.30.420.10:FF:000089">
    <property type="entry name" value="Ribonuclease H"/>
    <property type="match status" value="1"/>
</dbReference>
<dbReference type="EMBL" id="FUYE01000007">
    <property type="protein sequence ID" value="SKA96168.1"/>
    <property type="molecule type" value="Genomic_DNA"/>
</dbReference>
<dbReference type="AlphaFoldDB" id="A0A1T4Y3U8"/>
<dbReference type="InterPro" id="IPR050092">
    <property type="entry name" value="RNase_H"/>
</dbReference>
<evidence type="ECO:0000256" key="4">
    <source>
        <dbReference type="ARBA" id="ARBA00011245"/>
    </source>
</evidence>
<keyword evidence="7 11" id="KW-0479">Metal-binding</keyword>
<feature type="domain" description="RNase H type-1" evidence="12">
    <location>
        <begin position="1"/>
        <end position="142"/>
    </location>
</feature>
<dbReference type="HAMAP" id="MF_00042">
    <property type="entry name" value="RNase_H"/>
    <property type="match status" value="1"/>
</dbReference>
<dbReference type="NCBIfam" id="NF001236">
    <property type="entry name" value="PRK00203.1"/>
    <property type="match status" value="1"/>
</dbReference>
<dbReference type="PANTHER" id="PTHR10642:SF26">
    <property type="entry name" value="RIBONUCLEASE H1"/>
    <property type="match status" value="1"/>
</dbReference>
<dbReference type="GO" id="GO:0005737">
    <property type="term" value="C:cytoplasm"/>
    <property type="evidence" value="ECO:0007669"/>
    <property type="project" value="UniProtKB-SubCell"/>
</dbReference>
<dbReference type="EC" id="3.1.26.4" evidence="5 11"/>
<comment type="catalytic activity">
    <reaction evidence="1 11">
        <text>Endonucleolytic cleavage to 5'-phosphomonoester.</text>
        <dbReference type="EC" id="3.1.26.4"/>
    </reaction>
</comment>
<dbReference type="InterPro" id="IPR012337">
    <property type="entry name" value="RNaseH-like_sf"/>
</dbReference>
<keyword evidence="10 11" id="KW-0460">Magnesium</keyword>
<keyword evidence="9 11" id="KW-0378">Hydrolase</keyword>